<reference evidence="2" key="2">
    <citation type="journal article" date="2018" name="Mol. Plant Microbe Interact.">
        <title>Genome sequence resources for the wheat stripe rust pathogen (Puccinia striiformis f. sp. tritici) and the barley stripe rust pathogen (Puccinia striiformis f. sp. hordei).</title>
        <authorList>
            <person name="Xia C."/>
            <person name="Wang M."/>
            <person name="Yin C."/>
            <person name="Cornejo O.E."/>
            <person name="Hulbert S.H."/>
            <person name="Chen X."/>
        </authorList>
    </citation>
    <scope>NUCLEOTIDE SEQUENCE [LARGE SCALE GENOMIC DNA]</scope>
    <source>
        <strain evidence="2">93-210</strain>
    </source>
</reference>
<proteinExistence type="predicted"/>
<dbReference type="EMBL" id="CM045875">
    <property type="protein sequence ID" value="KAI7944095.1"/>
    <property type="molecule type" value="Genomic_DNA"/>
</dbReference>
<comment type="caution">
    <text evidence="1">The sequence shown here is derived from an EMBL/GenBank/DDBJ whole genome shotgun (WGS) entry which is preliminary data.</text>
</comment>
<protein>
    <submittedName>
        <fullName evidence="1">Uncharacterized protein</fullName>
    </submittedName>
</protein>
<keyword evidence="2" id="KW-1185">Reference proteome</keyword>
<gene>
    <name evidence="1" type="ORF">MJO28_011623</name>
</gene>
<sequence length="65" mass="7550">MIRNRIESEEQSNAREKEDFVPLNISLPHPSNTLSLRDPQGIVNRKGERKAEVGPKKPEERRKDK</sequence>
<name>A0ACC0E4U6_9BASI</name>
<reference evidence="2" key="1">
    <citation type="journal article" date="2018" name="BMC Genomics">
        <title>Genomic insights into host adaptation between the wheat stripe rust pathogen (Puccinia striiformis f. sp. tritici) and the barley stripe rust pathogen (Puccinia striiformis f. sp. hordei).</title>
        <authorList>
            <person name="Xia C."/>
            <person name="Wang M."/>
            <person name="Yin C."/>
            <person name="Cornejo O.E."/>
            <person name="Hulbert S.H."/>
            <person name="Chen X."/>
        </authorList>
    </citation>
    <scope>NUCLEOTIDE SEQUENCE [LARGE SCALE GENOMIC DNA]</scope>
    <source>
        <strain evidence="2">93-210</strain>
    </source>
</reference>
<dbReference type="Proteomes" id="UP001060170">
    <property type="component" value="Chromosome 11"/>
</dbReference>
<organism evidence="1 2">
    <name type="scientific">Puccinia striiformis f. sp. tritici</name>
    <dbReference type="NCBI Taxonomy" id="168172"/>
    <lineage>
        <taxon>Eukaryota</taxon>
        <taxon>Fungi</taxon>
        <taxon>Dikarya</taxon>
        <taxon>Basidiomycota</taxon>
        <taxon>Pucciniomycotina</taxon>
        <taxon>Pucciniomycetes</taxon>
        <taxon>Pucciniales</taxon>
        <taxon>Pucciniaceae</taxon>
        <taxon>Puccinia</taxon>
    </lineage>
</organism>
<accession>A0ACC0E4U6</accession>
<evidence type="ECO:0000313" key="1">
    <source>
        <dbReference type="EMBL" id="KAI7944095.1"/>
    </source>
</evidence>
<reference evidence="1 2" key="3">
    <citation type="journal article" date="2022" name="Microbiol. Spectr.">
        <title>Folding features and dynamics of 3D genome architecture in plant fungal pathogens.</title>
        <authorList>
            <person name="Xia C."/>
        </authorList>
    </citation>
    <scope>NUCLEOTIDE SEQUENCE [LARGE SCALE GENOMIC DNA]</scope>
    <source>
        <strain evidence="1 2">93-210</strain>
    </source>
</reference>
<evidence type="ECO:0000313" key="2">
    <source>
        <dbReference type="Proteomes" id="UP001060170"/>
    </source>
</evidence>